<evidence type="ECO:0000313" key="1">
    <source>
        <dbReference type="EMBL" id="OAD76447.1"/>
    </source>
</evidence>
<dbReference type="AlphaFoldDB" id="A0A162PVR2"/>
<name>A0A162PVR2_PHYB8</name>
<evidence type="ECO:0000313" key="2">
    <source>
        <dbReference type="Proteomes" id="UP000077315"/>
    </source>
</evidence>
<keyword evidence="2" id="KW-1185">Reference proteome</keyword>
<gene>
    <name evidence="1" type="ORF">PHYBLDRAFT_143417</name>
</gene>
<proteinExistence type="predicted"/>
<sequence>MKFSLVKLICSKGPQKDPKHPKHLSIPTVRTQIRLETEVAASLLNLDSVQARPQLKDTYFAAPNTRYMGKKPVAVTTSSAPPQASVGQVFCIGDSVSSSLSSSSAGCDSQDLDEGYSSTALSVLDPDITHVCDVAFFERSVY</sequence>
<dbReference type="VEuPathDB" id="FungiDB:PHYBLDRAFT_143417"/>
<dbReference type="Proteomes" id="UP000077315">
    <property type="component" value="Unassembled WGS sequence"/>
</dbReference>
<dbReference type="RefSeq" id="XP_018294487.1">
    <property type="nucleotide sequence ID" value="XM_018430979.1"/>
</dbReference>
<dbReference type="EMBL" id="KV440976">
    <property type="protein sequence ID" value="OAD76447.1"/>
    <property type="molecule type" value="Genomic_DNA"/>
</dbReference>
<protein>
    <submittedName>
        <fullName evidence="1">Uncharacterized protein</fullName>
    </submittedName>
</protein>
<dbReference type="GeneID" id="28991885"/>
<accession>A0A162PVR2</accession>
<organism evidence="1 2">
    <name type="scientific">Phycomyces blakesleeanus (strain ATCC 8743b / DSM 1359 / FGSC 10004 / NBRC 33097 / NRRL 1555)</name>
    <dbReference type="NCBI Taxonomy" id="763407"/>
    <lineage>
        <taxon>Eukaryota</taxon>
        <taxon>Fungi</taxon>
        <taxon>Fungi incertae sedis</taxon>
        <taxon>Mucoromycota</taxon>
        <taxon>Mucoromycotina</taxon>
        <taxon>Mucoromycetes</taxon>
        <taxon>Mucorales</taxon>
        <taxon>Phycomycetaceae</taxon>
        <taxon>Phycomyces</taxon>
    </lineage>
</organism>
<reference evidence="2" key="1">
    <citation type="submission" date="2015-06" db="EMBL/GenBank/DDBJ databases">
        <title>Expansion of signal transduction pathways in fungi by whole-genome duplication.</title>
        <authorList>
            <consortium name="DOE Joint Genome Institute"/>
            <person name="Corrochano L.M."/>
            <person name="Kuo A."/>
            <person name="Marcet-Houben M."/>
            <person name="Polaino S."/>
            <person name="Salamov A."/>
            <person name="Villalobos J.M."/>
            <person name="Alvarez M.I."/>
            <person name="Avalos J."/>
            <person name="Benito E.P."/>
            <person name="Benoit I."/>
            <person name="Burger G."/>
            <person name="Camino L.P."/>
            <person name="Canovas D."/>
            <person name="Cerda-Olmedo E."/>
            <person name="Cheng J.-F."/>
            <person name="Dominguez A."/>
            <person name="Elias M."/>
            <person name="Eslava A.P."/>
            <person name="Glaser F."/>
            <person name="Grimwood J."/>
            <person name="Gutierrez G."/>
            <person name="Heitman J."/>
            <person name="Henrissat B."/>
            <person name="Iturriaga E.A."/>
            <person name="Lang B.F."/>
            <person name="Lavin J.L."/>
            <person name="Lee S."/>
            <person name="Li W."/>
            <person name="Lindquist E."/>
            <person name="Lopez-Garcia S."/>
            <person name="Luque E.M."/>
            <person name="Marcos A.T."/>
            <person name="Martin J."/>
            <person name="McCluskey K."/>
            <person name="Medina H.R."/>
            <person name="Miralles-Duran A."/>
            <person name="Miyazaki A."/>
            <person name="Munoz-Torres E."/>
            <person name="Oguiza J.A."/>
            <person name="Ohm R."/>
            <person name="Olmedo M."/>
            <person name="Orejas M."/>
            <person name="Ortiz-Castellanos L."/>
            <person name="Pisabarro A.G."/>
            <person name="Rodriguez-Romero J."/>
            <person name="Ruiz-Herrera J."/>
            <person name="Ruiz-Vazquez R."/>
            <person name="Sanz C."/>
            <person name="Schackwitz W."/>
            <person name="Schmutz J."/>
            <person name="Shahriari M."/>
            <person name="Shelest E."/>
            <person name="Silva-Franco F."/>
            <person name="Soanes D."/>
            <person name="Syed K."/>
            <person name="Tagua V.G."/>
            <person name="Talbot N.J."/>
            <person name="Thon M."/>
            <person name="De vries R.P."/>
            <person name="Wiebenga A."/>
            <person name="Yadav J.S."/>
            <person name="Braun E.L."/>
            <person name="Baker S."/>
            <person name="Garre V."/>
            <person name="Horwitz B."/>
            <person name="Torres-Martinez S."/>
            <person name="Idnurm A."/>
            <person name="Herrera-Estrella A."/>
            <person name="Gabaldon T."/>
            <person name="Grigoriev I.V."/>
        </authorList>
    </citation>
    <scope>NUCLEOTIDE SEQUENCE [LARGE SCALE GENOMIC DNA]</scope>
    <source>
        <strain evidence="2">NRRL 1555(-)</strain>
    </source>
</reference>
<dbReference type="InParanoid" id="A0A162PVR2"/>